<keyword evidence="1" id="KW-1133">Transmembrane helix</keyword>
<keyword evidence="1" id="KW-0812">Transmembrane</keyword>
<organism evidence="2 3">
    <name type="scientific">candidate division CPR2 bacterium GW2011_GWC2_39_10</name>
    <dbReference type="NCBI Taxonomy" id="1618345"/>
    <lineage>
        <taxon>Bacteria</taxon>
        <taxon>Bacteria division CPR2</taxon>
    </lineage>
</organism>
<evidence type="ECO:0000313" key="2">
    <source>
        <dbReference type="EMBL" id="KKQ93007.1"/>
    </source>
</evidence>
<dbReference type="STRING" id="1618345.UT18_C0030G0017"/>
<feature type="transmembrane region" description="Helical" evidence="1">
    <location>
        <begin position="18"/>
        <end position="38"/>
    </location>
</feature>
<comment type="caution">
    <text evidence="2">The sequence shown here is derived from an EMBL/GenBank/DDBJ whole genome shotgun (WGS) entry which is preliminary data.</text>
</comment>
<accession>A0A0G0LPL0</accession>
<gene>
    <name evidence="2" type="ORF">UT18_C0030G0017</name>
</gene>
<feature type="transmembrane region" description="Helical" evidence="1">
    <location>
        <begin position="50"/>
        <end position="74"/>
    </location>
</feature>
<keyword evidence="1" id="KW-0472">Membrane</keyword>
<evidence type="ECO:0000256" key="1">
    <source>
        <dbReference type="SAM" id="Phobius"/>
    </source>
</evidence>
<proteinExistence type="predicted"/>
<dbReference type="AlphaFoldDB" id="A0A0G0LPL0"/>
<reference evidence="2 3" key="1">
    <citation type="journal article" date="2015" name="Nature">
        <title>rRNA introns, odd ribosomes, and small enigmatic genomes across a large radiation of phyla.</title>
        <authorList>
            <person name="Brown C.T."/>
            <person name="Hug L.A."/>
            <person name="Thomas B.C."/>
            <person name="Sharon I."/>
            <person name="Castelle C.J."/>
            <person name="Singh A."/>
            <person name="Wilkins M.J."/>
            <person name="Williams K.H."/>
            <person name="Banfield J.F."/>
        </authorList>
    </citation>
    <scope>NUCLEOTIDE SEQUENCE [LARGE SCALE GENOMIC DNA]</scope>
</reference>
<dbReference type="Proteomes" id="UP000034207">
    <property type="component" value="Unassembled WGS sequence"/>
</dbReference>
<protein>
    <submittedName>
        <fullName evidence="2">Uncharacterized protein</fullName>
    </submittedName>
</protein>
<name>A0A0G0LPL0_UNCC2</name>
<dbReference type="EMBL" id="LBVV01000030">
    <property type="protein sequence ID" value="KKQ93007.1"/>
    <property type="molecule type" value="Genomic_DNA"/>
</dbReference>
<sequence>MLDFIANFSLIGSFFVNLIYAALVAAAVALGGVGLVYFKSSKKSQGKFFAFLISAASVFFLVMIFWTFIIMLTLREVPK</sequence>
<evidence type="ECO:0000313" key="3">
    <source>
        <dbReference type="Proteomes" id="UP000034207"/>
    </source>
</evidence>